<accession>A0A816AAY8</accession>
<dbReference type="EMBL" id="CAJOBC010100393">
    <property type="protein sequence ID" value="CAF4466973.1"/>
    <property type="molecule type" value="Genomic_DNA"/>
</dbReference>
<proteinExistence type="predicted"/>
<dbReference type="Proteomes" id="UP000681722">
    <property type="component" value="Unassembled WGS sequence"/>
</dbReference>
<organism evidence="2 4">
    <name type="scientific">Didymodactylos carnosus</name>
    <dbReference type="NCBI Taxonomy" id="1234261"/>
    <lineage>
        <taxon>Eukaryota</taxon>
        <taxon>Metazoa</taxon>
        <taxon>Spiralia</taxon>
        <taxon>Gnathifera</taxon>
        <taxon>Rotifera</taxon>
        <taxon>Eurotatoria</taxon>
        <taxon>Bdelloidea</taxon>
        <taxon>Philodinida</taxon>
        <taxon>Philodinidae</taxon>
        <taxon>Didymodactylos</taxon>
    </lineage>
</organism>
<evidence type="ECO:0000313" key="4">
    <source>
        <dbReference type="Proteomes" id="UP000663829"/>
    </source>
</evidence>
<sequence length="267" mass="29866">MASSGPPATRRRRKKEQAKIKAKYDSLFHDDSLQAIDTNDNKDQRQFRLSGSIFSHAHNIYDDHNSRDRSATYTSNRNSEVGNVHVKKPSTRVTTTRSLSNMGSLFNKHCIWKMETSDQEEHDDRPFSAEAAKKNRLRYSHVSVRKLLSKTARTRVTSVVPPKHGRAGTTVPSSNDMAADNFHSPSTLSLNVIKLKRIKFPVTGNSDSNGRRTAINVKSRQQYNNTDFSRNKKDRAPTATVIKLPSVKSVVAAPDVPVPDLPLSIST</sequence>
<comment type="caution">
    <text evidence="2">The sequence shown here is derived from an EMBL/GenBank/DDBJ whole genome shotgun (WGS) entry which is preliminary data.</text>
</comment>
<evidence type="ECO:0000313" key="2">
    <source>
        <dbReference type="EMBL" id="CAF1593625.1"/>
    </source>
</evidence>
<protein>
    <submittedName>
        <fullName evidence="2">Uncharacterized protein</fullName>
    </submittedName>
</protein>
<keyword evidence="4" id="KW-1185">Reference proteome</keyword>
<gene>
    <name evidence="2" type="ORF">GPM918_LOCUS41925</name>
    <name evidence="3" type="ORF">SRO942_LOCUS43065</name>
</gene>
<reference evidence="2" key="1">
    <citation type="submission" date="2021-02" db="EMBL/GenBank/DDBJ databases">
        <authorList>
            <person name="Nowell W R."/>
        </authorList>
    </citation>
    <scope>NUCLEOTIDE SEQUENCE</scope>
</reference>
<feature type="region of interest" description="Disordered" evidence="1">
    <location>
        <begin position="1"/>
        <end position="22"/>
    </location>
</feature>
<evidence type="ECO:0000313" key="3">
    <source>
        <dbReference type="EMBL" id="CAF4466973.1"/>
    </source>
</evidence>
<dbReference type="AlphaFoldDB" id="A0A816AAY8"/>
<evidence type="ECO:0000256" key="1">
    <source>
        <dbReference type="SAM" id="MobiDB-lite"/>
    </source>
</evidence>
<dbReference type="EMBL" id="CAJNOQ010034173">
    <property type="protein sequence ID" value="CAF1593625.1"/>
    <property type="molecule type" value="Genomic_DNA"/>
</dbReference>
<dbReference type="Proteomes" id="UP000663829">
    <property type="component" value="Unassembled WGS sequence"/>
</dbReference>
<name>A0A816AAY8_9BILA</name>